<gene>
    <name evidence="2" type="ORF">SNAT2548_LOCUS29600</name>
</gene>
<comment type="caution">
    <text evidence="2">The sequence shown here is derived from an EMBL/GenBank/DDBJ whole genome shotgun (WGS) entry which is preliminary data.</text>
</comment>
<protein>
    <submittedName>
        <fullName evidence="2">Uncharacterized protein</fullName>
    </submittedName>
</protein>
<accession>A0A812TJQ2</accession>
<reference evidence="2" key="1">
    <citation type="submission" date="2021-02" db="EMBL/GenBank/DDBJ databases">
        <authorList>
            <person name="Dougan E. K."/>
            <person name="Rhodes N."/>
            <person name="Thang M."/>
            <person name="Chan C."/>
        </authorList>
    </citation>
    <scope>NUCLEOTIDE SEQUENCE</scope>
</reference>
<dbReference type="InterPro" id="IPR023214">
    <property type="entry name" value="HAD_sf"/>
</dbReference>
<name>A0A812TJQ2_9DINO</name>
<organism evidence="2 3">
    <name type="scientific">Symbiodinium natans</name>
    <dbReference type="NCBI Taxonomy" id="878477"/>
    <lineage>
        <taxon>Eukaryota</taxon>
        <taxon>Sar</taxon>
        <taxon>Alveolata</taxon>
        <taxon>Dinophyceae</taxon>
        <taxon>Suessiales</taxon>
        <taxon>Symbiodiniaceae</taxon>
        <taxon>Symbiodinium</taxon>
    </lineage>
</organism>
<dbReference type="PANTHER" id="PTHR17901">
    <property type="entry name" value="MAGNESIUM-DEPENDENT PHOSPHATASE 1 MDP1"/>
    <property type="match status" value="1"/>
</dbReference>
<proteinExistence type="predicted"/>
<dbReference type="InterPro" id="IPR010036">
    <property type="entry name" value="MDP_1_eu_arc"/>
</dbReference>
<dbReference type="EMBL" id="CAJNDS010002567">
    <property type="protein sequence ID" value="CAE7528508.1"/>
    <property type="molecule type" value="Genomic_DNA"/>
</dbReference>
<dbReference type="GO" id="GO:0003993">
    <property type="term" value="F:acid phosphatase activity"/>
    <property type="evidence" value="ECO:0007669"/>
    <property type="project" value="TreeGrafter"/>
</dbReference>
<evidence type="ECO:0000256" key="1">
    <source>
        <dbReference type="SAM" id="MobiDB-lite"/>
    </source>
</evidence>
<feature type="region of interest" description="Disordered" evidence="1">
    <location>
        <begin position="1"/>
        <end position="20"/>
    </location>
</feature>
<dbReference type="Gene3D" id="3.40.50.1000">
    <property type="entry name" value="HAD superfamily/HAD-like"/>
    <property type="match status" value="1"/>
</dbReference>
<dbReference type="PANTHER" id="PTHR17901:SF14">
    <property type="entry name" value="MAGNESIUM-DEPENDENT PHOSPHATASE 1"/>
    <property type="match status" value="1"/>
</dbReference>
<dbReference type="Proteomes" id="UP000604046">
    <property type="component" value="Unassembled WGS sequence"/>
</dbReference>
<keyword evidence="3" id="KW-1185">Reference proteome</keyword>
<dbReference type="AlphaFoldDB" id="A0A812TJQ2"/>
<evidence type="ECO:0000313" key="3">
    <source>
        <dbReference type="Proteomes" id="UP000604046"/>
    </source>
</evidence>
<sequence>MTPEIFRAGKQVKAEQGPTRNSEMYEMEAIPTDKDIVLGDLPGGEGVTGVMSGVDKISLHKGAMKALQNHAEGNYPGMKIAVASSADTPFAEKVGRKALSLLEVLPGVTVWQLLLRDWDGKDVNQIGRQPPLSSNKAMTHFPRLKEATGVAYDRMLFFDDCLWGDHCGMVAQSCREANGKGVVTVRTPSGLGEREWERGLKMYVKPAAKPTIERSVQVALPGAAAWMLTMQEATAAAAARRQYFPTLDDPEPAPPPQEDVSPEQVLATIGMLPNVIVFFLVAGAIREWIGSGGGFFRNEDT</sequence>
<evidence type="ECO:0000313" key="2">
    <source>
        <dbReference type="EMBL" id="CAE7528508.1"/>
    </source>
</evidence>
<dbReference type="Pfam" id="PF12689">
    <property type="entry name" value="Acid_PPase"/>
    <property type="match status" value="1"/>
</dbReference>